<dbReference type="STRING" id="105785.A0A2J7R1N2"/>
<dbReference type="GO" id="GO:0005634">
    <property type="term" value="C:nucleus"/>
    <property type="evidence" value="ECO:0007669"/>
    <property type="project" value="UniProtKB-SubCell"/>
</dbReference>
<dbReference type="GO" id="GO:0051301">
    <property type="term" value="P:cell division"/>
    <property type="evidence" value="ECO:0007669"/>
    <property type="project" value="UniProtKB-KW"/>
</dbReference>
<dbReference type="GO" id="GO:0000779">
    <property type="term" value="C:condensed chromosome, centromeric region"/>
    <property type="evidence" value="ECO:0007669"/>
    <property type="project" value="TreeGrafter"/>
</dbReference>
<dbReference type="GO" id="GO:0007076">
    <property type="term" value="P:mitotic chromosome condensation"/>
    <property type="evidence" value="ECO:0007669"/>
    <property type="project" value="InterPro"/>
</dbReference>
<evidence type="ECO:0000256" key="5">
    <source>
        <dbReference type="ARBA" id="ARBA00023306"/>
    </source>
</evidence>
<keyword evidence="3" id="KW-0498">Mitosis</keyword>
<dbReference type="InterPro" id="IPR032682">
    <property type="entry name" value="Cnd1_C"/>
</dbReference>
<evidence type="ECO:0000259" key="7">
    <source>
        <dbReference type="Pfam" id="PF12717"/>
    </source>
</evidence>
<keyword evidence="4" id="KW-0539">Nucleus</keyword>
<dbReference type="AlphaFoldDB" id="A0A2J7R1N2"/>
<proteinExistence type="predicted"/>
<dbReference type="InterPro" id="IPR016024">
    <property type="entry name" value="ARM-type_fold"/>
</dbReference>
<dbReference type="PANTHER" id="PTHR14222:SF1">
    <property type="entry name" value="CONDENSIN-2 COMPLEX SUBUNIT D3"/>
    <property type="match status" value="1"/>
</dbReference>
<name>A0A2J7R1N2_9NEOP</name>
<protein>
    <recommendedName>
        <fullName evidence="7">Condensin complex subunit 1 C-terminal domain-containing protein</fullName>
    </recommendedName>
</protein>
<evidence type="ECO:0000256" key="4">
    <source>
        <dbReference type="ARBA" id="ARBA00023242"/>
    </source>
</evidence>
<comment type="subcellular location">
    <subcellularLocation>
        <location evidence="1">Nucleus</location>
    </subcellularLocation>
</comment>
<dbReference type="EMBL" id="NEVH01008204">
    <property type="protein sequence ID" value="PNF34746.1"/>
    <property type="molecule type" value="Genomic_DNA"/>
</dbReference>
<evidence type="ECO:0000256" key="3">
    <source>
        <dbReference type="ARBA" id="ARBA00022776"/>
    </source>
</evidence>
<dbReference type="GO" id="GO:0000796">
    <property type="term" value="C:condensin complex"/>
    <property type="evidence" value="ECO:0007669"/>
    <property type="project" value="TreeGrafter"/>
</dbReference>
<gene>
    <name evidence="8" type="ORF">B7P43_G05068</name>
</gene>
<accession>A0A2J7R1N2</accession>
<sequence length="866" mass="99139">MDFKNPMFAVEYYRQTVTSNEGSVSLLVIVLEVLLSCCGNLPHHVQKDMLHELVDGLSNFSVQRELIRLNVEIAVQLTHHLVESKKEARKKVKSWTGDLLQRSQLYLENTLKRDSTKVLDKDQFLCHLHTVGEVAMHNPRQLDEKTFRLLQQFLFISDANSMGDIAADPVAKALTVVTVGKLCVLNQMWAKQLTRPLVKLLKITQDLPTLMNIIYVLRDLCVRYGAMMEPHLLSLWLCLKDTVVQVRITTLTCLVELLQGNYIKCRGAMFFHLLSMLCDLDENVVELTTYFLRDYLVATNKNIMYEHFIDALFHFNGYQGHEVYGKCSMTREERENFLMKGDKFRESRELLYGFMLENMDDEHRMLSRNNLVMKVLDGASEGQVRLDEDGENVVLDAIHILNSKQICLSALQQECDEDPAAENIDKVTNILVKARNKAIGECEKKNMIENIVPVVIHLKAVLQEKYSRLVPCLMQYVRDMMKEYKNEVKEIFAEDQQMAIEILHDISEHEKIEKQSENMQRREEDVSCRTSEHIPSRVNALLQSSSPWVRQSLGPEISRCYRVGGDELMVRYARAKLQYLRSQTQRRSDSTRRSNQLVEAREDFIEDLKQEGTDEDGDGEALTEEEYEVRESGEEELEVRETEGGRLKDKVNIEAELGVGEAEVRGTGVAVFEVRQTVEEGIDDRVSVNTEFEMRGPDEGEFDVGETVEKECEIQESLEEGVEDGETVEAELEMRETSEENEVGKILEETAETAGSVDFEVEFREILEDDEMRETLGKKDEMELAFEEGVRNAESHIKETVSKNMNGQDKDYEMPRTNTGNGTPETRRGGNAVSTPIVRGETNVTFSSSVSGIDSETLHFRPPEDR</sequence>
<dbReference type="OrthoDB" id="10263978at2759"/>
<evidence type="ECO:0000256" key="2">
    <source>
        <dbReference type="ARBA" id="ARBA00022618"/>
    </source>
</evidence>
<feature type="domain" description="Condensin complex subunit 1 C-terminal" evidence="7">
    <location>
        <begin position="212"/>
        <end position="317"/>
    </location>
</feature>
<keyword evidence="5" id="KW-0131">Cell cycle</keyword>
<evidence type="ECO:0000313" key="9">
    <source>
        <dbReference type="Proteomes" id="UP000235965"/>
    </source>
</evidence>
<evidence type="ECO:0000256" key="1">
    <source>
        <dbReference type="ARBA" id="ARBA00004123"/>
    </source>
</evidence>
<dbReference type="SUPFAM" id="SSF48371">
    <property type="entry name" value="ARM repeat"/>
    <property type="match status" value="1"/>
</dbReference>
<dbReference type="Pfam" id="PF12717">
    <property type="entry name" value="Cnd1"/>
    <property type="match status" value="1"/>
</dbReference>
<comment type="caution">
    <text evidence="8">The sequence shown here is derived from an EMBL/GenBank/DDBJ whole genome shotgun (WGS) entry which is preliminary data.</text>
</comment>
<dbReference type="GO" id="GO:0042393">
    <property type="term" value="F:histone binding"/>
    <property type="evidence" value="ECO:0007669"/>
    <property type="project" value="TreeGrafter"/>
</dbReference>
<keyword evidence="9" id="KW-1185">Reference proteome</keyword>
<dbReference type="InterPro" id="IPR026971">
    <property type="entry name" value="CND1/NCAPD3"/>
</dbReference>
<keyword evidence="2" id="KW-0132">Cell division</keyword>
<evidence type="ECO:0000256" key="6">
    <source>
        <dbReference type="SAM" id="MobiDB-lite"/>
    </source>
</evidence>
<dbReference type="InParanoid" id="A0A2J7R1N2"/>
<dbReference type="GO" id="GO:0010032">
    <property type="term" value="P:meiotic chromosome condensation"/>
    <property type="evidence" value="ECO:0007669"/>
    <property type="project" value="TreeGrafter"/>
</dbReference>
<dbReference type="Proteomes" id="UP000235965">
    <property type="component" value="Unassembled WGS sequence"/>
</dbReference>
<organism evidence="8 9">
    <name type="scientific">Cryptotermes secundus</name>
    <dbReference type="NCBI Taxonomy" id="105785"/>
    <lineage>
        <taxon>Eukaryota</taxon>
        <taxon>Metazoa</taxon>
        <taxon>Ecdysozoa</taxon>
        <taxon>Arthropoda</taxon>
        <taxon>Hexapoda</taxon>
        <taxon>Insecta</taxon>
        <taxon>Pterygota</taxon>
        <taxon>Neoptera</taxon>
        <taxon>Polyneoptera</taxon>
        <taxon>Dictyoptera</taxon>
        <taxon>Blattodea</taxon>
        <taxon>Blattoidea</taxon>
        <taxon>Termitoidae</taxon>
        <taxon>Kalotermitidae</taxon>
        <taxon>Cryptotermitinae</taxon>
        <taxon>Cryptotermes</taxon>
    </lineage>
</organism>
<feature type="region of interest" description="Disordered" evidence="6">
    <location>
        <begin position="802"/>
        <end position="838"/>
    </location>
</feature>
<dbReference type="PANTHER" id="PTHR14222">
    <property type="entry name" value="CONDENSIN"/>
    <property type="match status" value="1"/>
</dbReference>
<reference evidence="8 9" key="1">
    <citation type="submission" date="2017-12" db="EMBL/GenBank/DDBJ databases">
        <title>Hemimetabolous genomes reveal molecular basis of termite eusociality.</title>
        <authorList>
            <person name="Harrison M.C."/>
            <person name="Jongepier E."/>
            <person name="Robertson H.M."/>
            <person name="Arning N."/>
            <person name="Bitard-Feildel T."/>
            <person name="Chao H."/>
            <person name="Childers C.P."/>
            <person name="Dinh H."/>
            <person name="Doddapaneni H."/>
            <person name="Dugan S."/>
            <person name="Gowin J."/>
            <person name="Greiner C."/>
            <person name="Han Y."/>
            <person name="Hu H."/>
            <person name="Hughes D.S.T."/>
            <person name="Huylmans A.-K."/>
            <person name="Kemena C."/>
            <person name="Kremer L.P.M."/>
            <person name="Lee S.L."/>
            <person name="Lopez-Ezquerra A."/>
            <person name="Mallet L."/>
            <person name="Monroy-Kuhn J.M."/>
            <person name="Moser A."/>
            <person name="Murali S.C."/>
            <person name="Muzny D.M."/>
            <person name="Otani S."/>
            <person name="Piulachs M.-D."/>
            <person name="Poelchau M."/>
            <person name="Qu J."/>
            <person name="Schaub F."/>
            <person name="Wada-Katsumata A."/>
            <person name="Worley K.C."/>
            <person name="Xie Q."/>
            <person name="Ylla G."/>
            <person name="Poulsen M."/>
            <person name="Gibbs R.A."/>
            <person name="Schal C."/>
            <person name="Richards S."/>
            <person name="Belles X."/>
            <person name="Korb J."/>
            <person name="Bornberg-Bauer E."/>
        </authorList>
    </citation>
    <scope>NUCLEOTIDE SEQUENCE [LARGE SCALE GENOMIC DNA]</scope>
    <source>
        <tissue evidence="8">Whole body</tissue>
    </source>
</reference>
<evidence type="ECO:0000313" key="8">
    <source>
        <dbReference type="EMBL" id="PNF34746.1"/>
    </source>
</evidence>